<evidence type="ECO:0000313" key="1">
    <source>
        <dbReference type="EMBL" id="STF91448.1"/>
    </source>
</evidence>
<reference evidence="1 2" key="1">
    <citation type="submission" date="2018-06" db="EMBL/GenBank/DDBJ databases">
        <authorList>
            <consortium name="Pathogen Informatics"/>
            <person name="Doyle S."/>
        </authorList>
    </citation>
    <scope>NUCLEOTIDE SEQUENCE [LARGE SCALE GENOMIC DNA]</scope>
    <source>
        <strain evidence="1 2">NCTC7927</strain>
    </source>
</reference>
<protein>
    <submittedName>
        <fullName evidence="1">Uncharacterized protein</fullName>
    </submittedName>
</protein>
<name>A0A376M1V9_ECOLX</name>
<proteinExistence type="predicted"/>
<evidence type="ECO:0000313" key="2">
    <source>
        <dbReference type="Proteomes" id="UP000254043"/>
    </source>
</evidence>
<gene>
    <name evidence="1" type="ORF">NCTC7927_00079</name>
</gene>
<dbReference type="Proteomes" id="UP000254043">
    <property type="component" value="Unassembled WGS sequence"/>
</dbReference>
<organism evidence="1 2">
    <name type="scientific">Escherichia coli</name>
    <dbReference type="NCBI Taxonomy" id="562"/>
    <lineage>
        <taxon>Bacteria</taxon>
        <taxon>Pseudomonadati</taxon>
        <taxon>Pseudomonadota</taxon>
        <taxon>Gammaproteobacteria</taxon>
        <taxon>Enterobacterales</taxon>
        <taxon>Enterobacteriaceae</taxon>
        <taxon>Escherichia</taxon>
    </lineage>
</organism>
<dbReference type="EMBL" id="UGAK01000001">
    <property type="protein sequence ID" value="STF91448.1"/>
    <property type="molecule type" value="Genomic_DNA"/>
</dbReference>
<accession>A0A376M1V9</accession>
<dbReference type="AlphaFoldDB" id="A0A376M1V9"/>
<sequence>MSTNPGLIPVSQWVMPSLNVADNHQLFSFSVQDAFNYHGYDAVGGVVLGFRLLQRAISLLSPQDEPLQRRELALFTAFPGRGARDCFELVTRMVSENRFILDVDFDQTEAQQGLTGRFYFEFSYRSKKVSLAPVAGQPTTEFLKIGRASKQPDATPEVQRQWMVAKYQLANTLLTVSPMDSIQVL</sequence>